<comment type="caution">
    <text evidence="3">The sequence shown here is derived from an EMBL/GenBank/DDBJ whole genome shotgun (WGS) entry which is preliminary data.</text>
</comment>
<feature type="region of interest" description="Disordered" evidence="1">
    <location>
        <begin position="1"/>
        <end position="25"/>
    </location>
</feature>
<keyword evidence="4" id="KW-1185">Reference proteome</keyword>
<accession>A0ABU6SN65</accession>
<keyword evidence="2" id="KW-0812">Transmembrane</keyword>
<feature type="transmembrane region" description="Helical" evidence="2">
    <location>
        <begin position="151"/>
        <end position="171"/>
    </location>
</feature>
<evidence type="ECO:0000313" key="4">
    <source>
        <dbReference type="Proteomes" id="UP001341840"/>
    </source>
</evidence>
<proteinExistence type="predicted"/>
<protein>
    <submittedName>
        <fullName evidence="3">Uncharacterized protein</fullName>
    </submittedName>
</protein>
<sequence length="175" mass="19110">MASSRERWSSSNRGGGRDGVNSDGCSTLGSSGSGNALKKKSNFIAPECNCGIFAILFMSSILRNPNRLFYEYPYFKTPAPHCNYFAWLDEYVASSDQEVSKPVFKAGGKQIEGQQSGSAQFDDKVRELEDILVGLEMQLRDNKNDKSGSRFIGISFMVVAFVLGIALGNVIRAIG</sequence>
<evidence type="ECO:0000256" key="2">
    <source>
        <dbReference type="SAM" id="Phobius"/>
    </source>
</evidence>
<keyword evidence="2" id="KW-1133">Transmembrane helix</keyword>
<gene>
    <name evidence="3" type="ORF">PIB30_067995</name>
</gene>
<dbReference type="EMBL" id="JASCZI010061135">
    <property type="protein sequence ID" value="MED6137760.1"/>
    <property type="molecule type" value="Genomic_DNA"/>
</dbReference>
<organism evidence="3 4">
    <name type="scientific">Stylosanthes scabra</name>
    <dbReference type="NCBI Taxonomy" id="79078"/>
    <lineage>
        <taxon>Eukaryota</taxon>
        <taxon>Viridiplantae</taxon>
        <taxon>Streptophyta</taxon>
        <taxon>Embryophyta</taxon>
        <taxon>Tracheophyta</taxon>
        <taxon>Spermatophyta</taxon>
        <taxon>Magnoliopsida</taxon>
        <taxon>eudicotyledons</taxon>
        <taxon>Gunneridae</taxon>
        <taxon>Pentapetalae</taxon>
        <taxon>rosids</taxon>
        <taxon>fabids</taxon>
        <taxon>Fabales</taxon>
        <taxon>Fabaceae</taxon>
        <taxon>Papilionoideae</taxon>
        <taxon>50 kb inversion clade</taxon>
        <taxon>dalbergioids sensu lato</taxon>
        <taxon>Dalbergieae</taxon>
        <taxon>Pterocarpus clade</taxon>
        <taxon>Stylosanthes</taxon>
    </lineage>
</organism>
<dbReference type="Proteomes" id="UP001341840">
    <property type="component" value="Unassembled WGS sequence"/>
</dbReference>
<evidence type="ECO:0000313" key="3">
    <source>
        <dbReference type="EMBL" id="MED6137760.1"/>
    </source>
</evidence>
<evidence type="ECO:0000256" key="1">
    <source>
        <dbReference type="SAM" id="MobiDB-lite"/>
    </source>
</evidence>
<keyword evidence="2" id="KW-0472">Membrane</keyword>
<name>A0ABU6SN65_9FABA</name>
<reference evidence="3 4" key="1">
    <citation type="journal article" date="2023" name="Plants (Basel)">
        <title>Bridging the Gap: Combining Genomics and Transcriptomics Approaches to Understand Stylosanthes scabra, an Orphan Legume from the Brazilian Caatinga.</title>
        <authorList>
            <person name="Ferreira-Neto J.R.C."/>
            <person name="da Silva M.D."/>
            <person name="Binneck E."/>
            <person name="de Melo N.F."/>
            <person name="da Silva R.H."/>
            <person name="de Melo A.L.T.M."/>
            <person name="Pandolfi V."/>
            <person name="Bustamante F.O."/>
            <person name="Brasileiro-Vidal A.C."/>
            <person name="Benko-Iseppon A.M."/>
        </authorList>
    </citation>
    <scope>NUCLEOTIDE SEQUENCE [LARGE SCALE GENOMIC DNA]</scope>
    <source>
        <tissue evidence="3">Leaves</tissue>
    </source>
</reference>